<evidence type="ECO:0008006" key="4">
    <source>
        <dbReference type="Google" id="ProtNLM"/>
    </source>
</evidence>
<feature type="transmembrane region" description="Helical" evidence="1">
    <location>
        <begin position="54"/>
        <end position="80"/>
    </location>
</feature>
<name>A0ABT0YV39_9BURK</name>
<sequence length="115" mass="12581">MQLDASVILAWLLLLLGVALAALCLKRAWTIIVRRNYAEVAVRRGERPRQPERWAPYAAGIHLVGGALMIGAVLCALLGLAPFGTWTSAIGLTLWAYLFALSMLARTAHRADQRT</sequence>
<evidence type="ECO:0000313" key="2">
    <source>
        <dbReference type="EMBL" id="MCM5682274.1"/>
    </source>
</evidence>
<keyword evidence="3" id="KW-1185">Reference proteome</keyword>
<feature type="transmembrane region" description="Helical" evidence="1">
    <location>
        <begin position="6"/>
        <end position="25"/>
    </location>
</feature>
<proteinExistence type="predicted"/>
<gene>
    <name evidence="2" type="ORF">M8A51_22320</name>
</gene>
<protein>
    <recommendedName>
        <fullName evidence="4">SdpI/YhfL protein family protein</fullName>
    </recommendedName>
</protein>
<keyword evidence="1" id="KW-1133">Transmembrane helix</keyword>
<accession>A0ABT0YV39</accession>
<organism evidence="2 3">
    <name type="scientific">Caldimonas mangrovi</name>
    <dbReference type="NCBI Taxonomy" id="2944811"/>
    <lineage>
        <taxon>Bacteria</taxon>
        <taxon>Pseudomonadati</taxon>
        <taxon>Pseudomonadota</taxon>
        <taxon>Betaproteobacteria</taxon>
        <taxon>Burkholderiales</taxon>
        <taxon>Sphaerotilaceae</taxon>
        <taxon>Caldimonas</taxon>
    </lineage>
</organism>
<evidence type="ECO:0000313" key="3">
    <source>
        <dbReference type="Proteomes" id="UP001165541"/>
    </source>
</evidence>
<comment type="caution">
    <text evidence="2">The sequence shown here is derived from an EMBL/GenBank/DDBJ whole genome shotgun (WGS) entry which is preliminary data.</text>
</comment>
<reference evidence="2" key="1">
    <citation type="submission" date="2022-05" db="EMBL/GenBank/DDBJ databases">
        <title>Schlegelella sp. nov., isolated from mangrove soil.</title>
        <authorList>
            <person name="Liu Y."/>
            <person name="Ge X."/>
            <person name="Liu W."/>
        </authorList>
    </citation>
    <scope>NUCLEOTIDE SEQUENCE</scope>
    <source>
        <strain evidence="2">S2-27</strain>
    </source>
</reference>
<keyword evidence="1" id="KW-0812">Transmembrane</keyword>
<keyword evidence="1" id="KW-0472">Membrane</keyword>
<dbReference type="RefSeq" id="WP_251780749.1">
    <property type="nucleotide sequence ID" value="NZ_JAMKFE010000017.1"/>
</dbReference>
<dbReference type="Proteomes" id="UP001165541">
    <property type="component" value="Unassembled WGS sequence"/>
</dbReference>
<dbReference type="EMBL" id="JAMKFE010000017">
    <property type="protein sequence ID" value="MCM5682274.1"/>
    <property type="molecule type" value="Genomic_DNA"/>
</dbReference>
<evidence type="ECO:0000256" key="1">
    <source>
        <dbReference type="SAM" id="Phobius"/>
    </source>
</evidence>
<feature type="transmembrane region" description="Helical" evidence="1">
    <location>
        <begin position="86"/>
        <end position="105"/>
    </location>
</feature>